<dbReference type="EMBL" id="PDOC01000004">
    <property type="protein sequence ID" value="PIL45363.1"/>
    <property type="molecule type" value="Genomic_DNA"/>
</dbReference>
<evidence type="ECO:0000256" key="1">
    <source>
        <dbReference type="SAM" id="SignalP"/>
    </source>
</evidence>
<protein>
    <recommendedName>
        <fullName evidence="4">Lipoprotein</fullName>
    </recommendedName>
</protein>
<accession>A0A2G8TH73</accession>
<feature type="signal peptide" evidence="1">
    <location>
        <begin position="1"/>
        <end position="20"/>
    </location>
</feature>
<gene>
    <name evidence="2" type="ORF">CR105_09335</name>
</gene>
<dbReference type="RefSeq" id="WP_099788157.1">
    <property type="nucleotide sequence ID" value="NZ_JBHLYV010000031.1"/>
</dbReference>
<name>A0A2G8TH73_9BURK</name>
<dbReference type="AlphaFoldDB" id="A0A2G8TH73"/>
<keyword evidence="1" id="KW-0732">Signal</keyword>
<dbReference type="PROSITE" id="PS51257">
    <property type="entry name" value="PROKAR_LIPOPROTEIN"/>
    <property type="match status" value="1"/>
</dbReference>
<comment type="caution">
    <text evidence="2">The sequence shown here is derived from an EMBL/GenBank/DDBJ whole genome shotgun (WGS) entry which is preliminary data.</text>
</comment>
<proteinExistence type="predicted"/>
<keyword evidence="3" id="KW-1185">Reference proteome</keyword>
<sequence length="136" mass="14613">MKRIALWARLLCASVLYSLAGCAGTALDQPLRGGSFPLVERQAVTLAPGVAVRYDSFADSRCPKGAMCIWAGKVSYNFTLTSKAGAEKFALDYEGEQYVSKTLPAVRFGISFAGVKERPLAEHAVVLEVTIGQNPQ</sequence>
<evidence type="ECO:0000313" key="3">
    <source>
        <dbReference type="Proteomes" id="UP000230390"/>
    </source>
</evidence>
<evidence type="ECO:0008006" key="4">
    <source>
        <dbReference type="Google" id="ProtNLM"/>
    </source>
</evidence>
<reference evidence="2 3" key="1">
    <citation type="submission" date="2017-10" db="EMBL/GenBank/DDBJ databases">
        <title>Massilia psychrophilum sp. nov., a novel purple-pigmented bacterium isolated from Tianshan glacier, Xinjiang Municipality, China.</title>
        <authorList>
            <person name="Wang H."/>
        </authorList>
    </citation>
    <scope>NUCLEOTIDE SEQUENCE [LARGE SCALE GENOMIC DNA]</scope>
    <source>
        <strain evidence="2 3">JCM 30074</strain>
    </source>
</reference>
<dbReference type="Proteomes" id="UP000230390">
    <property type="component" value="Unassembled WGS sequence"/>
</dbReference>
<organism evidence="2 3">
    <name type="scientific">Massilia eurypsychrophila</name>
    <dbReference type="NCBI Taxonomy" id="1485217"/>
    <lineage>
        <taxon>Bacteria</taxon>
        <taxon>Pseudomonadati</taxon>
        <taxon>Pseudomonadota</taxon>
        <taxon>Betaproteobacteria</taxon>
        <taxon>Burkholderiales</taxon>
        <taxon>Oxalobacteraceae</taxon>
        <taxon>Telluria group</taxon>
        <taxon>Massilia</taxon>
    </lineage>
</organism>
<evidence type="ECO:0000313" key="2">
    <source>
        <dbReference type="EMBL" id="PIL45363.1"/>
    </source>
</evidence>
<feature type="chain" id="PRO_5013936832" description="Lipoprotein" evidence="1">
    <location>
        <begin position="21"/>
        <end position="136"/>
    </location>
</feature>
<dbReference type="OrthoDB" id="163809at2"/>